<dbReference type="STRING" id="1810919.A0A3D8SB92"/>
<dbReference type="Proteomes" id="UP000256690">
    <property type="component" value="Unassembled WGS sequence"/>
</dbReference>
<feature type="region of interest" description="Disordered" evidence="1">
    <location>
        <begin position="1"/>
        <end position="31"/>
    </location>
</feature>
<dbReference type="RefSeq" id="XP_026604970.1">
    <property type="nucleotide sequence ID" value="XM_026745974.1"/>
</dbReference>
<dbReference type="GeneID" id="38114328"/>
<evidence type="ECO:0000256" key="1">
    <source>
        <dbReference type="SAM" id="MobiDB-lite"/>
    </source>
</evidence>
<gene>
    <name evidence="3" type="ORF">DSM5745_03958</name>
</gene>
<dbReference type="SUPFAM" id="SSF53098">
    <property type="entry name" value="Ribonuclease H-like"/>
    <property type="match status" value="1"/>
</dbReference>
<sequence length="157" mass="17386">MASWVTVSEEREESARDPAAERLPDNRRPPAPSVLAALLNFLNHPRRRREGQRSLLPSSSSLRTQHSNLDPTTTEQSQMPYIMNLYVDGGCRNNGAPNAFGAAAAAHKNKWGRFRSWTRSLPRGTTPTPTSQRAELTAIILALEKALARYKGLHSSP</sequence>
<dbReference type="InterPro" id="IPR002156">
    <property type="entry name" value="RNaseH_domain"/>
</dbReference>
<dbReference type="GO" id="GO:0004523">
    <property type="term" value="F:RNA-DNA hybrid ribonuclease activity"/>
    <property type="evidence" value="ECO:0007669"/>
    <property type="project" value="InterPro"/>
</dbReference>
<organism evidence="3 4">
    <name type="scientific">Aspergillus mulundensis</name>
    <dbReference type="NCBI Taxonomy" id="1810919"/>
    <lineage>
        <taxon>Eukaryota</taxon>
        <taxon>Fungi</taxon>
        <taxon>Dikarya</taxon>
        <taxon>Ascomycota</taxon>
        <taxon>Pezizomycotina</taxon>
        <taxon>Eurotiomycetes</taxon>
        <taxon>Eurotiomycetidae</taxon>
        <taxon>Eurotiales</taxon>
        <taxon>Aspergillaceae</taxon>
        <taxon>Aspergillus</taxon>
        <taxon>Aspergillus subgen. Nidulantes</taxon>
    </lineage>
</organism>
<dbReference type="InterPro" id="IPR012337">
    <property type="entry name" value="RNaseH-like_sf"/>
</dbReference>
<dbReference type="Pfam" id="PF00075">
    <property type="entry name" value="RNase_H"/>
    <property type="match status" value="1"/>
</dbReference>
<feature type="region of interest" description="Disordered" evidence="1">
    <location>
        <begin position="46"/>
        <end position="76"/>
    </location>
</feature>
<comment type="caution">
    <text evidence="3">The sequence shown here is derived from an EMBL/GenBank/DDBJ whole genome shotgun (WGS) entry which is preliminary data.</text>
</comment>
<dbReference type="AlphaFoldDB" id="A0A3D8SB92"/>
<dbReference type="OrthoDB" id="245563at2759"/>
<feature type="compositionally biased region" description="Polar residues" evidence="1">
    <location>
        <begin position="63"/>
        <end position="76"/>
    </location>
</feature>
<proteinExistence type="predicted"/>
<dbReference type="InterPro" id="IPR036397">
    <property type="entry name" value="RNaseH_sf"/>
</dbReference>
<reference evidence="3 4" key="1">
    <citation type="journal article" date="2018" name="IMA Fungus">
        <title>IMA Genome-F 9: Draft genome sequence of Annulohypoxylon stygium, Aspergillus mulundensis, Berkeleyomyces basicola (syn. Thielaviopsis basicola), Ceratocystis smalleyi, two Cercospora beticola strains, Coleophoma cylindrospora, Fusarium fracticaudum, Phialophora cf. hyalina, and Morchella septimelata.</title>
        <authorList>
            <person name="Wingfield B.D."/>
            <person name="Bills G.F."/>
            <person name="Dong Y."/>
            <person name="Huang W."/>
            <person name="Nel W.J."/>
            <person name="Swalarsk-Parry B.S."/>
            <person name="Vaghefi N."/>
            <person name="Wilken P.M."/>
            <person name="An Z."/>
            <person name="de Beer Z.W."/>
            <person name="De Vos L."/>
            <person name="Chen L."/>
            <person name="Duong T.A."/>
            <person name="Gao Y."/>
            <person name="Hammerbacher A."/>
            <person name="Kikkert J.R."/>
            <person name="Li Y."/>
            <person name="Li H."/>
            <person name="Li K."/>
            <person name="Li Q."/>
            <person name="Liu X."/>
            <person name="Ma X."/>
            <person name="Naidoo K."/>
            <person name="Pethybridge S.J."/>
            <person name="Sun J."/>
            <person name="Steenkamp E.T."/>
            <person name="van der Nest M.A."/>
            <person name="van Wyk S."/>
            <person name="Wingfield M.J."/>
            <person name="Xiong C."/>
            <person name="Yue Q."/>
            <person name="Zhang X."/>
        </authorList>
    </citation>
    <scope>NUCLEOTIDE SEQUENCE [LARGE SCALE GENOMIC DNA]</scope>
    <source>
        <strain evidence="3 4">DSM 5745</strain>
    </source>
</reference>
<accession>A0A3D8SB92</accession>
<name>A0A3D8SB92_9EURO</name>
<keyword evidence="4" id="KW-1185">Reference proteome</keyword>
<protein>
    <recommendedName>
        <fullName evidence="2">RNase H type-1 domain-containing protein</fullName>
    </recommendedName>
</protein>
<dbReference type="PROSITE" id="PS50879">
    <property type="entry name" value="RNASE_H_1"/>
    <property type="match status" value="1"/>
</dbReference>
<evidence type="ECO:0000259" key="2">
    <source>
        <dbReference type="PROSITE" id="PS50879"/>
    </source>
</evidence>
<dbReference type="GO" id="GO:0003676">
    <property type="term" value="F:nucleic acid binding"/>
    <property type="evidence" value="ECO:0007669"/>
    <property type="project" value="InterPro"/>
</dbReference>
<feature type="domain" description="RNase H type-1" evidence="2">
    <location>
        <begin position="79"/>
        <end position="157"/>
    </location>
</feature>
<feature type="compositionally biased region" description="Basic and acidic residues" evidence="1">
    <location>
        <begin position="13"/>
        <end position="28"/>
    </location>
</feature>
<dbReference type="Gene3D" id="3.30.420.10">
    <property type="entry name" value="Ribonuclease H-like superfamily/Ribonuclease H"/>
    <property type="match status" value="1"/>
</dbReference>
<evidence type="ECO:0000313" key="4">
    <source>
        <dbReference type="Proteomes" id="UP000256690"/>
    </source>
</evidence>
<dbReference type="EMBL" id="PVWQ01000004">
    <property type="protein sequence ID" value="RDW83632.1"/>
    <property type="molecule type" value="Genomic_DNA"/>
</dbReference>
<evidence type="ECO:0000313" key="3">
    <source>
        <dbReference type="EMBL" id="RDW83632.1"/>
    </source>
</evidence>